<dbReference type="PANTHER" id="PTHR30329">
    <property type="entry name" value="STATOR ELEMENT OF FLAGELLAR MOTOR COMPLEX"/>
    <property type="match status" value="1"/>
</dbReference>
<feature type="domain" description="OmpA-like" evidence="6">
    <location>
        <begin position="74"/>
        <end position="192"/>
    </location>
</feature>
<keyword evidence="3" id="KW-0998">Cell outer membrane</keyword>
<dbReference type="InterPro" id="IPR050330">
    <property type="entry name" value="Bact_OuterMem_StrucFunc"/>
</dbReference>
<protein>
    <recommendedName>
        <fullName evidence="6">OmpA-like domain-containing protein</fullName>
    </recommendedName>
</protein>
<reference evidence="7" key="2">
    <citation type="submission" date="2020-09" db="EMBL/GenBank/DDBJ databases">
        <authorList>
            <person name="Sun Q."/>
            <person name="Zhou Y."/>
        </authorList>
    </citation>
    <scope>NUCLEOTIDE SEQUENCE</scope>
    <source>
        <strain evidence="7">CGMCC 1.12214</strain>
    </source>
</reference>
<evidence type="ECO:0000256" key="3">
    <source>
        <dbReference type="ARBA" id="ARBA00023237"/>
    </source>
</evidence>
<organism evidence="7 8">
    <name type="scientific">Alsobacter metallidurans</name>
    <dbReference type="NCBI Taxonomy" id="340221"/>
    <lineage>
        <taxon>Bacteria</taxon>
        <taxon>Pseudomonadati</taxon>
        <taxon>Pseudomonadota</taxon>
        <taxon>Alphaproteobacteria</taxon>
        <taxon>Hyphomicrobiales</taxon>
        <taxon>Alsobacteraceae</taxon>
        <taxon>Alsobacter</taxon>
    </lineage>
</organism>
<evidence type="ECO:0000313" key="8">
    <source>
        <dbReference type="Proteomes" id="UP000603912"/>
    </source>
</evidence>
<comment type="subcellular location">
    <subcellularLocation>
        <location evidence="1">Cell outer membrane</location>
    </subcellularLocation>
</comment>
<dbReference type="Proteomes" id="UP000603912">
    <property type="component" value="Unassembled WGS sequence"/>
</dbReference>
<evidence type="ECO:0000256" key="5">
    <source>
        <dbReference type="SAM" id="SignalP"/>
    </source>
</evidence>
<keyword evidence="2 4" id="KW-0472">Membrane</keyword>
<dbReference type="PROSITE" id="PS51123">
    <property type="entry name" value="OMPA_2"/>
    <property type="match status" value="1"/>
</dbReference>
<dbReference type="Gene3D" id="3.30.1330.60">
    <property type="entry name" value="OmpA-like domain"/>
    <property type="match status" value="1"/>
</dbReference>
<dbReference type="AlphaFoldDB" id="A0A917I5E6"/>
<accession>A0A917I5E6</accession>
<feature type="chain" id="PRO_5038056910" description="OmpA-like domain-containing protein" evidence="5">
    <location>
        <begin position="21"/>
        <end position="193"/>
    </location>
</feature>
<dbReference type="CDD" id="cd07185">
    <property type="entry name" value="OmpA_C-like"/>
    <property type="match status" value="1"/>
</dbReference>
<sequence>MNRTALALSAAILAASGALGHAQERLNDVTLINTLNVLDESTRIDVAALRKKAVDSVAANRGPDRSLREPLSMELDNLSQVTVEVQFKTGSAVIRPESFRAIGVIADSLRHPTLLQYTFLIVGHTDAVGDRKSNLALSEKRAAAVRQALVTTFGIEPGRIQSVGLGEEQLQVRTLGGSSTNRRVQVVNIGRFK</sequence>
<comment type="caution">
    <text evidence="7">The sequence shown here is derived from an EMBL/GenBank/DDBJ whole genome shotgun (WGS) entry which is preliminary data.</text>
</comment>
<dbReference type="PRINTS" id="PR01021">
    <property type="entry name" value="OMPADOMAIN"/>
</dbReference>
<dbReference type="SUPFAM" id="SSF103088">
    <property type="entry name" value="OmpA-like"/>
    <property type="match status" value="1"/>
</dbReference>
<evidence type="ECO:0000256" key="2">
    <source>
        <dbReference type="ARBA" id="ARBA00023136"/>
    </source>
</evidence>
<dbReference type="PANTHER" id="PTHR30329:SF21">
    <property type="entry name" value="LIPOPROTEIN YIAD-RELATED"/>
    <property type="match status" value="1"/>
</dbReference>
<feature type="signal peptide" evidence="5">
    <location>
        <begin position="1"/>
        <end position="20"/>
    </location>
</feature>
<name>A0A917I5E6_9HYPH</name>
<dbReference type="GO" id="GO:0009279">
    <property type="term" value="C:cell outer membrane"/>
    <property type="evidence" value="ECO:0007669"/>
    <property type="project" value="UniProtKB-SubCell"/>
</dbReference>
<evidence type="ECO:0000256" key="1">
    <source>
        <dbReference type="ARBA" id="ARBA00004442"/>
    </source>
</evidence>
<dbReference type="InterPro" id="IPR006665">
    <property type="entry name" value="OmpA-like"/>
</dbReference>
<dbReference type="Pfam" id="PF00691">
    <property type="entry name" value="OmpA"/>
    <property type="match status" value="1"/>
</dbReference>
<keyword evidence="8" id="KW-1185">Reference proteome</keyword>
<reference evidence="7" key="1">
    <citation type="journal article" date="2014" name="Int. J. Syst. Evol. Microbiol.">
        <title>Complete genome sequence of Corynebacterium casei LMG S-19264T (=DSM 44701T), isolated from a smear-ripened cheese.</title>
        <authorList>
            <consortium name="US DOE Joint Genome Institute (JGI-PGF)"/>
            <person name="Walter F."/>
            <person name="Albersmeier A."/>
            <person name="Kalinowski J."/>
            <person name="Ruckert C."/>
        </authorList>
    </citation>
    <scope>NUCLEOTIDE SEQUENCE</scope>
    <source>
        <strain evidence="7">CGMCC 1.12214</strain>
    </source>
</reference>
<evidence type="ECO:0000259" key="6">
    <source>
        <dbReference type="PROSITE" id="PS51123"/>
    </source>
</evidence>
<evidence type="ECO:0000256" key="4">
    <source>
        <dbReference type="PROSITE-ProRule" id="PRU00473"/>
    </source>
</evidence>
<gene>
    <name evidence="7" type="ORF">GCM10007036_07940</name>
</gene>
<dbReference type="RefSeq" id="WP_188516407.1">
    <property type="nucleotide sequence ID" value="NZ_BMES01000001.1"/>
</dbReference>
<proteinExistence type="predicted"/>
<dbReference type="InterPro" id="IPR006664">
    <property type="entry name" value="OMP_bac"/>
</dbReference>
<keyword evidence="5" id="KW-0732">Signal</keyword>
<dbReference type="EMBL" id="BMES01000001">
    <property type="protein sequence ID" value="GGH11095.1"/>
    <property type="molecule type" value="Genomic_DNA"/>
</dbReference>
<dbReference type="InterPro" id="IPR036737">
    <property type="entry name" value="OmpA-like_sf"/>
</dbReference>
<evidence type="ECO:0000313" key="7">
    <source>
        <dbReference type="EMBL" id="GGH11095.1"/>
    </source>
</evidence>